<accession>A0ABQ6MZB5</accession>
<comment type="caution">
    <text evidence="2">The sequence shown here is derived from an EMBL/GenBank/DDBJ whole genome shotgun (WGS) entry which is preliminary data.</text>
</comment>
<keyword evidence="1" id="KW-0472">Membrane</keyword>
<dbReference type="EMBL" id="BRYB01000750">
    <property type="protein sequence ID" value="GMI36857.1"/>
    <property type="molecule type" value="Genomic_DNA"/>
</dbReference>
<reference evidence="2 3" key="1">
    <citation type="journal article" date="2023" name="Commun. Biol.">
        <title>Genome analysis of Parmales, the sister group of diatoms, reveals the evolutionary specialization of diatoms from phago-mixotrophs to photoautotrophs.</title>
        <authorList>
            <person name="Ban H."/>
            <person name="Sato S."/>
            <person name="Yoshikawa S."/>
            <person name="Yamada K."/>
            <person name="Nakamura Y."/>
            <person name="Ichinomiya M."/>
            <person name="Sato N."/>
            <person name="Blanc-Mathieu R."/>
            <person name="Endo H."/>
            <person name="Kuwata A."/>
            <person name="Ogata H."/>
        </authorList>
    </citation>
    <scope>NUCLEOTIDE SEQUENCE [LARGE SCALE GENOMIC DNA]</scope>
</reference>
<evidence type="ECO:0000313" key="3">
    <source>
        <dbReference type="Proteomes" id="UP001165060"/>
    </source>
</evidence>
<keyword evidence="1" id="KW-0812">Transmembrane</keyword>
<sequence length="232" mass="25627">MAWKLGVTALALCIKVGGNKLLLGLIGDLVSWLTDDMLYGYEITTSILVRVLQLSIPDEDTAQKVGLTCAIVEVMVRIFFYNMFLKAGLKNPRMAAEEKVKYAKRGKLRVQDASNDMVVEYVSSITAGLLMVYLAPTGAFTFATNTAVSTKTIVTLCAYQIVPELFLDFYVTFMEVYGGLKEMHQSYWKHETGAHKGAKEFVHRGGDLAKATLLKFIAMVSTVAFVLLACLK</sequence>
<dbReference type="Proteomes" id="UP001165060">
    <property type="component" value="Unassembled WGS sequence"/>
</dbReference>
<evidence type="ECO:0000256" key="1">
    <source>
        <dbReference type="SAM" id="Phobius"/>
    </source>
</evidence>
<evidence type="ECO:0000313" key="2">
    <source>
        <dbReference type="EMBL" id="GMI36857.1"/>
    </source>
</evidence>
<protein>
    <submittedName>
        <fullName evidence="2">Uncharacterized protein</fullName>
    </submittedName>
</protein>
<feature type="transmembrane region" description="Helical" evidence="1">
    <location>
        <begin position="117"/>
        <end position="135"/>
    </location>
</feature>
<name>A0ABQ6MZB5_9STRA</name>
<organism evidence="2 3">
    <name type="scientific">Tetraparma gracilis</name>
    <dbReference type="NCBI Taxonomy" id="2962635"/>
    <lineage>
        <taxon>Eukaryota</taxon>
        <taxon>Sar</taxon>
        <taxon>Stramenopiles</taxon>
        <taxon>Ochrophyta</taxon>
        <taxon>Bolidophyceae</taxon>
        <taxon>Parmales</taxon>
        <taxon>Triparmaceae</taxon>
        <taxon>Tetraparma</taxon>
    </lineage>
</organism>
<feature type="transmembrane region" description="Helical" evidence="1">
    <location>
        <begin position="213"/>
        <end position="231"/>
    </location>
</feature>
<proteinExistence type="predicted"/>
<keyword evidence="1" id="KW-1133">Transmembrane helix</keyword>
<keyword evidence="3" id="KW-1185">Reference proteome</keyword>
<gene>
    <name evidence="2" type="ORF">TeGR_g6663</name>
</gene>